<dbReference type="GO" id="GO:0009088">
    <property type="term" value="P:threonine biosynthetic process"/>
    <property type="evidence" value="ECO:0007669"/>
    <property type="project" value="UniProtKB-UniPathway"/>
</dbReference>
<evidence type="ECO:0000256" key="5">
    <source>
        <dbReference type="ARBA" id="ARBA00010122"/>
    </source>
</evidence>
<dbReference type="UniPathway" id="UPA00034">
    <property type="reaction ID" value="UER00015"/>
</dbReference>
<dbReference type="PROSITE" id="PS51671">
    <property type="entry name" value="ACT"/>
    <property type="match status" value="2"/>
</dbReference>
<dbReference type="InterPro" id="IPR036393">
    <property type="entry name" value="AceGlu_kinase-like_sf"/>
</dbReference>
<dbReference type="GO" id="GO:0005524">
    <property type="term" value="F:ATP binding"/>
    <property type="evidence" value="ECO:0007669"/>
    <property type="project" value="UniProtKB-KW"/>
</dbReference>
<name>R4KJZ8_9FIRM</name>
<dbReference type="InterPro" id="IPR041740">
    <property type="entry name" value="AKii-LysC-BS"/>
</dbReference>
<evidence type="ECO:0000256" key="14">
    <source>
        <dbReference type="ARBA" id="ARBA00047872"/>
    </source>
</evidence>
<dbReference type="GO" id="GO:0004072">
    <property type="term" value="F:aspartate kinase activity"/>
    <property type="evidence" value="ECO:0007669"/>
    <property type="project" value="UniProtKB-EC"/>
</dbReference>
<dbReference type="PANTHER" id="PTHR21499:SF3">
    <property type="entry name" value="ASPARTOKINASE"/>
    <property type="match status" value="1"/>
</dbReference>
<evidence type="ECO:0000256" key="18">
    <source>
        <dbReference type="RuleBase" id="RU004249"/>
    </source>
</evidence>
<comment type="subunit">
    <text evidence="15">Tetramer consisting of 2 isoforms Alpha (catalytic and regulation) and of a homodimer of 2 isoforms Beta (regulation).</text>
</comment>
<evidence type="ECO:0000256" key="2">
    <source>
        <dbReference type="ARBA" id="ARBA00004766"/>
    </source>
</evidence>
<dbReference type="OrthoDB" id="9799110at2"/>
<evidence type="ECO:0000256" key="16">
    <source>
        <dbReference type="PIRSR" id="PIRSR000726-1"/>
    </source>
</evidence>
<keyword evidence="9 16" id="KW-0547">Nucleotide-binding</keyword>
<dbReference type="Pfam" id="PF22468">
    <property type="entry name" value="ACT_9"/>
    <property type="match status" value="2"/>
</dbReference>
<feature type="binding site" evidence="16">
    <location>
        <begin position="6"/>
        <end position="9"/>
    </location>
    <ligand>
        <name>ATP</name>
        <dbReference type="ChEBI" id="CHEBI:30616"/>
    </ligand>
</feature>
<comment type="function">
    <text evidence="1">Catalyzes the phosphorylation of the beta-carboxyl group of aspartic acid with ATP to yield 4-phospho-L-aspartate, which is involved in the branched biosynthetic pathway leading to the biosynthesis of amino acids threonine, isoleucine and methionine.</text>
</comment>
<feature type="domain" description="ACT" evidence="19">
    <location>
        <begin position="343"/>
        <end position="407"/>
    </location>
</feature>
<comment type="catalytic activity">
    <reaction evidence="14 17">
        <text>L-aspartate + ATP = 4-phospho-L-aspartate + ADP</text>
        <dbReference type="Rhea" id="RHEA:23776"/>
        <dbReference type="ChEBI" id="CHEBI:29991"/>
        <dbReference type="ChEBI" id="CHEBI:30616"/>
        <dbReference type="ChEBI" id="CHEBI:57535"/>
        <dbReference type="ChEBI" id="CHEBI:456216"/>
        <dbReference type="EC" id="2.7.2.4"/>
    </reaction>
</comment>
<dbReference type="STRING" id="767817.Desgi_2526"/>
<dbReference type="InterPro" id="IPR001048">
    <property type="entry name" value="Asp/Glu/Uridylate_kinase"/>
</dbReference>
<dbReference type="InterPro" id="IPR001341">
    <property type="entry name" value="Asp_kinase"/>
</dbReference>
<evidence type="ECO:0000256" key="12">
    <source>
        <dbReference type="ARBA" id="ARBA00022915"/>
    </source>
</evidence>
<keyword evidence="10 17" id="KW-0418">Kinase</keyword>
<evidence type="ECO:0000256" key="4">
    <source>
        <dbReference type="ARBA" id="ARBA00005139"/>
    </source>
</evidence>
<evidence type="ECO:0000259" key="19">
    <source>
        <dbReference type="PROSITE" id="PS51671"/>
    </source>
</evidence>
<dbReference type="NCBIfam" id="TIGR00657">
    <property type="entry name" value="asp_kinases"/>
    <property type="match status" value="1"/>
</dbReference>
<evidence type="ECO:0000313" key="20">
    <source>
        <dbReference type="EMBL" id="AGL01932.1"/>
    </source>
</evidence>
<dbReference type="CDD" id="cd04261">
    <property type="entry name" value="AAK_AKii-LysC-BS"/>
    <property type="match status" value="1"/>
</dbReference>
<dbReference type="NCBIfam" id="TIGR00656">
    <property type="entry name" value="asp_kin_monofn"/>
    <property type="match status" value="1"/>
</dbReference>
<feature type="domain" description="ACT" evidence="19">
    <location>
        <begin position="263"/>
        <end position="331"/>
    </location>
</feature>
<reference evidence="20 21" key="1">
    <citation type="submission" date="2012-01" db="EMBL/GenBank/DDBJ databases">
        <title>Complete sequence of Desulfotomaculum gibsoniae DSM 7213.</title>
        <authorList>
            <consortium name="US DOE Joint Genome Institute"/>
            <person name="Lucas S."/>
            <person name="Han J."/>
            <person name="Lapidus A."/>
            <person name="Cheng J.-F."/>
            <person name="Goodwin L."/>
            <person name="Pitluck S."/>
            <person name="Peters L."/>
            <person name="Ovchinnikova G."/>
            <person name="Teshima H."/>
            <person name="Detter J.C."/>
            <person name="Han C."/>
            <person name="Tapia R."/>
            <person name="Land M."/>
            <person name="Hauser L."/>
            <person name="Kyrpides N."/>
            <person name="Ivanova N."/>
            <person name="Pagani I."/>
            <person name="Parshina S."/>
            <person name="Plugge C."/>
            <person name="Muyzer G."/>
            <person name="Kuever J."/>
            <person name="Ivanova A."/>
            <person name="Nazina T."/>
            <person name="Klenk H.-P."/>
            <person name="Brambilla E."/>
            <person name="Spring S."/>
            <person name="Stams A.F."/>
            <person name="Woyke T."/>
        </authorList>
    </citation>
    <scope>NUCLEOTIDE SEQUENCE [LARGE SCALE GENOMIC DNA]</scope>
    <source>
        <strain evidence="20 21">DSM 7213</strain>
    </source>
</reference>
<dbReference type="UniPathway" id="UPA00051">
    <property type="reaction ID" value="UER00462"/>
</dbReference>
<evidence type="ECO:0000256" key="17">
    <source>
        <dbReference type="RuleBase" id="RU003448"/>
    </source>
</evidence>
<gene>
    <name evidence="20" type="ORF">Desgi_2526</name>
</gene>
<dbReference type="Gene3D" id="3.40.1160.10">
    <property type="entry name" value="Acetylglutamate kinase-like"/>
    <property type="match status" value="1"/>
</dbReference>
<dbReference type="NCBIfam" id="NF005154">
    <property type="entry name" value="PRK06635.1-2"/>
    <property type="match status" value="1"/>
</dbReference>
<dbReference type="Pfam" id="PF00696">
    <property type="entry name" value="AA_kinase"/>
    <property type="match status" value="1"/>
</dbReference>
<dbReference type="UniPathway" id="UPA00050">
    <property type="reaction ID" value="UER00461"/>
</dbReference>
<dbReference type="NCBIfam" id="NF005155">
    <property type="entry name" value="PRK06635.1-4"/>
    <property type="match status" value="1"/>
</dbReference>
<evidence type="ECO:0000256" key="8">
    <source>
        <dbReference type="ARBA" id="ARBA00022737"/>
    </source>
</evidence>
<dbReference type="PIRSF" id="PIRSF000726">
    <property type="entry name" value="Asp_kin"/>
    <property type="match status" value="1"/>
</dbReference>
<dbReference type="Gene3D" id="3.30.2130.10">
    <property type="entry name" value="VC0802-like"/>
    <property type="match status" value="1"/>
</dbReference>
<keyword evidence="13" id="KW-0457">Lysine biosynthesis</keyword>
<dbReference type="GO" id="GO:0009090">
    <property type="term" value="P:homoserine biosynthetic process"/>
    <property type="evidence" value="ECO:0007669"/>
    <property type="project" value="TreeGrafter"/>
</dbReference>
<dbReference type="PROSITE" id="PS00324">
    <property type="entry name" value="ASPARTOKINASE"/>
    <property type="match status" value="1"/>
</dbReference>
<keyword evidence="8" id="KW-0677">Repeat</keyword>
<keyword evidence="6 18" id="KW-0028">Amino-acid biosynthesis</keyword>
<evidence type="ECO:0000256" key="3">
    <source>
        <dbReference type="ARBA" id="ARBA00004986"/>
    </source>
</evidence>
<comment type="pathway">
    <text evidence="3 18">Amino-acid biosynthesis; L-methionine biosynthesis via de novo pathway; L-homoserine from L-aspartate: step 1/3.</text>
</comment>
<dbReference type="KEGG" id="dgi:Desgi_2526"/>
<evidence type="ECO:0000313" key="21">
    <source>
        <dbReference type="Proteomes" id="UP000013520"/>
    </source>
</evidence>
<protein>
    <recommendedName>
        <fullName evidence="17">Aspartokinase</fullName>
        <ecNumber evidence="17">2.7.2.4</ecNumber>
    </recommendedName>
</protein>
<dbReference type="PANTHER" id="PTHR21499">
    <property type="entry name" value="ASPARTATE KINASE"/>
    <property type="match status" value="1"/>
</dbReference>
<keyword evidence="12" id="KW-0220">Diaminopimelate biosynthesis</keyword>
<evidence type="ECO:0000256" key="15">
    <source>
        <dbReference type="ARBA" id="ARBA00063835"/>
    </source>
</evidence>
<proteinExistence type="inferred from homology"/>
<dbReference type="EMBL" id="CP003273">
    <property type="protein sequence ID" value="AGL01932.1"/>
    <property type="molecule type" value="Genomic_DNA"/>
</dbReference>
<keyword evidence="21" id="KW-1185">Reference proteome</keyword>
<organism evidence="20 21">
    <name type="scientific">Desulfoscipio gibsoniae DSM 7213</name>
    <dbReference type="NCBI Taxonomy" id="767817"/>
    <lineage>
        <taxon>Bacteria</taxon>
        <taxon>Bacillati</taxon>
        <taxon>Bacillota</taxon>
        <taxon>Clostridia</taxon>
        <taxon>Eubacteriales</taxon>
        <taxon>Desulfallaceae</taxon>
        <taxon>Desulfoscipio</taxon>
    </lineage>
</organism>
<sequence length="407" mass="43673">MLIVQKFGGTSVGDSSRIKNVARRVVEQYRKGNQMVVVVSAMGDSTDDLIDLSRQITDNPSPREMDMLLSTGEQVSIALLAMAIKNLGVEAISLTGPQAGIKTDIYYSKARVTAVDNTRMRAEIAKGKILIVAGFQGLNEFGDITTLGRGGSDTTAVVLAAALQADLCEIFTDVDGVYTTDPRVVPEACKLDTITYDEMLELAHLGAAVLHPRAVECAKLYNIPLHVRSSFNNHPGTIVKEEIDMEKSMVITGVTYTKNVAKLGIFGVPDQPGIAYMVFKTLADNNISVDMIVQSSMRDGVNDISFTVAQDDLRKSLETIEEIIKVVGAQGYTHDADVAMVSVVGAGMNSNPGVAAMMFGALADTDINIDMISTSDIKISCIVKNSEAEQAVKTLHTKFALDSVGQN</sequence>
<dbReference type="eggNOG" id="COG0527">
    <property type="taxonomic scope" value="Bacteria"/>
</dbReference>
<feature type="binding site" evidence="16">
    <location>
        <position position="183"/>
    </location>
    <ligand>
        <name>ATP</name>
        <dbReference type="ChEBI" id="CHEBI:30616"/>
    </ligand>
</feature>
<evidence type="ECO:0000256" key="11">
    <source>
        <dbReference type="ARBA" id="ARBA00022840"/>
    </source>
</evidence>
<dbReference type="GO" id="GO:0005829">
    <property type="term" value="C:cytosol"/>
    <property type="evidence" value="ECO:0007669"/>
    <property type="project" value="TreeGrafter"/>
</dbReference>
<dbReference type="SUPFAM" id="SSF55021">
    <property type="entry name" value="ACT-like"/>
    <property type="match status" value="2"/>
</dbReference>
<dbReference type="GO" id="GO:0009089">
    <property type="term" value="P:lysine biosynthetic process via diaminopimelate"/>
    <property type="evidence" value="ECO:0007669"/>
    <property type="project" value="UniProtKB-UniPathway"/>
</dbReference>
<dbReference type="Proteomes" id="UP000013520">
    <property type="component" value="Chromosome"/>
</dbReference>
<dbReference type="FunFam" id="3.30.2130.10:FF:000001">
    <property type="entry name" value="Bifunctional aspartokinase/homoserine dehydrogenase"/>
    <property type="match status" value="1"/>
</dbReference>
<evidence type="ECO:0000256" key="13">
    <source>
        <dbReference type="ARBA" id="ARBA00023154"/>
    </source>
</evidence>
<comment type="similarity">
    <text evidence="5 17">Belongs to the aspartokinase family.</text>
</comment>
<dbReference type="RefSeq" id="WP_006521660.1">
    <property type="nucleotide sequence ID" value="NC_021184.1"/>
</dbReference>
<dbReference type="GO" id="GO:0019877">
    <property type="term" value="P:diaminopimelate biosynthetic process"/>
    <property type="evidence" value="ECO:0007669"/>
    <property type="project" value="UniProtKB-KW"/>
</dbReference>
<dbReference type="EC" id="2.7.2.4" evidence="17"/>
<dbReference type="InterPro" id="IPR002912">
    <property type="entry name" value="ACT_dom"/>
</dbReference>
<dbReference type="AlphaFoldDB" id="R4KJZ8"/>
<dbReference type="InterPro" id="IPR005260">
    <property type="entry name" value="Asp_kin_monofn"/>
</dbReference>
<feature type="binding site" evidence="16">
    <location>
        <position position="46"/>
    </location>
    <ligand>
        <name>substrate</name>
    </ligand>
</feature>
<dbReference type="CDD" id="cd04913">
    <property type="entry name" value="ACT_AKii-LysC-BS-like_1"/>
    <property type="match status" value="1"/>
</dbReference>
<feature type="binding site" evidence="16">
    <location>
        <begin position="172"/>
        <end position="173"/>
    </location>
    <ligand>
        <name>ATP</name>
        <dbReference type="ChEBI" id="CHEBI:30616"/>
    </ligand>
</feature>
<evidence type="ECO:0000256" key="9">
    <source>
        <dbReference type="ARBA" id="ARBA00022741"/>
    </source>
</evidence>
<dbReference type="InterPro" id="IPR045865">
    <property type="entry name" value="ACT-like_dom_sf"/>
</dbReference>
<feature type="binding site" evidence="16">
    <location>
        <position position="178"/>
    </location>
    <ligand>
        <name>ATP</name>
        <dbReference type="ChEBI" id="CHEBI:30616"/>
    </ligand>
</feature>
<dbReference type="FunFam" id="3.40.1160.10:FF:000002">
    <property type="entry name" value="Aspartokinase"/>
    <property type="match status" value="1"/>
</dbReference>
<accession>R4KJZ8</accession>
<dbReference type="HOGENOM" id="CLU_009116_3_2_9"/>
<dbReference type="InterPro" id="IPR054352">
    <property type="entry name" value="ACT_Aspartokinase"/>
</dbReference>
<comment type="pathway">
    <text evidence="2 18">Amino-acid biosynthesis; L-lysine biosynthesis via DAP pathway; (S)-tetrahydrodipicolinate from L-aspartate: step 1/4.</text>
</comment>
<comment type="pathway">
    <text evidence="4 18">Amino-acid biosynthesis; L-threonine biosynthesis; L-threonine from L-aspartate: step 1/5.</text>
</comment>
<dbReference type="CDD" id="cd04923">
    <property type="entry name" value="ACT_AK-LysC-DapG-like_2"/>
    <property type="match status" value="1"/>
</dbReference>
<dbReference type="InterPro" id="IPR018042">
    <property type="entry name" value="Aspartate_kinase_CS"/>
</dbReference>
<evidence type="ECO:0000256" key="6">
    <source>
        <dbReference type="ARBA" id="ARBA00022605"/>
    </source>
</evidence>
<evidence type="ECO:0000256" key="7">
    <source>
        <dbReference type="ARBA" id="ARBA00022679"/>
    </source>
</evidence>
<keyword evidence="7 17" id="KW-0808">Transferase</keyword>
<dbReference type="SUPFAM" id="SSF53633">
    <property type="entry name" value="Carbamate kinase-like"/>
    <property type="match status" value="1"/>
</dbReference>
<keyword evidence="11 16" id="KW-0067">ATP-binding</keyword>
<evidence type="ECO:0000256" key="1">
    <source>
        <dbReference type="ARBA" id="ARBA00003121"/>
    </source>
</evidence>
<feature type="binding site" evidence="16">
    <location>
        <position position="73"/>
    </location>
    <ligand>
        <name>substrate</name>
    </ligand>
</feature>
<evidence type="ECO:0000256" key="10">
    <source>
        <dbReference type="ARBA" id="ARBA00022777"/>
    </source>
</evidence>